<evidence type="ECO:0000313" key="2">
    <source>
        <dbReference type="EMBL" id="KMQ64903.1"/>
    </source>
</evidence>
<feature type="signal peptide" evidence="1">
    <location>
        <begin position="1"/>
        <end position="20"/>
    </location>
</feature>
<sequence>MKRILLLLSAVALISCTTESETESVQKNPEPEFLAGIKDKKEFFFKVVNDPVGNGFKLDSTNSFNRFYSKIDRNPKKSMAIIIPLKYSAKNSFKNQSTPHTLYYLQSQEYTGWFGYDRAYAGGPNEIIWGNETNGLEIRNGVVLYNPGQLAQSVDTFSGTGLFIPDRDGYIDCDKYILDTPSDDLRYF</sequence>
<organism evidence="2 3">
    <name type="scientific">Chryseobacterium angstadtii</name>
    <dbReference type="NCBI Taxonomy" id="558151"/>
    <lineage>
        <taxon>Bacteria</taxon>
        <taxon>Pseudomonadati</taxon>
        <taxon>Bacteroidota</taxon>
        <taxon>Flavobacteriia</taxon>
        <taxon>Flavobacteriales</taxon>
        <taxon>Weeksellaceae</taxon>
        <taxon>Chryseobacterium group</taxon>
        <taxon>Chryseobacterium</taxon>
    </lineage>
</organism>
<gene>
    <name evidence="2" type="ORF">ACM46_11890</name>
</gene>
<dbReference type="RefSeq" id="WP_048506842.1">
    <property type="nucleotide sequence ID" value="NZ_LFND01000003.1"/>
</dbReference>
<feature type="chain" id="PRO_5005288886" description="Lipoprotein" evidence="1">
    <location>
        <begin position="21"/>
        <end position="188"/>
    </location>
</feature>
<dbReference type="PATRIC" id="fig|558151.6.peg.2508"/>
<dbReference type="EMBL" id="LFND01000003">
    <property type="protein sequence ID" value="KMQ64903.1"/>
    <property type="molecule type" value="Genomic_DNA"/>
</dbReference>
<evidence type="ECO:0000256" key="1">
    <source>
        <dbReference type="SAM" id="SignalP"/>
    </source>
</evidence>
<name>A0A0J7IEL8_9FLAO</name>
<accession>A0A0J7IEL8</accession>
<reference evidence="2 3" key="1">
    <citation type="journal article" date="2013" name="Int. J. Syst. Evol. Microbiol.">
        <title>Chryseobacterium angstadtii sp. nov., isolated from a newt tank.</title>
        <authorList>
            <person name="Kirk K.E."/>
            <person name="Hoffman J.A."/>
            <person name="Smith K.A."/>
            <person name="Strahan B.L."/>
            <person name="Failor K.C."/>
            <person name="Krebs J.E."/>
            <person name="Gale A.N."/>
            <person name="Do T.D."/>
            <person name="Sontag T.C."/>
            <person name="Batties A.M."/>
            <person name="Mistiszyn K."/>
            <person name="Newman J.D."/>
        </authorList>
    </citation>
    <scope>NUCLEOTIDE SEQUENCE [LARGE SCALE GENOMIC DNA]</scope>
    <source>
        <strain evidence="2 3">KM</strain>
    </source>
</reference>
<keyword evidence="3" id="KW-1185">Reference proteome</keyword>
<evidence type="ECO:0008006" key="4">
    <source>
        <dbReference type="Google" id="ProtNLM"/>
    </source>
</evidence>
<dbReference type="PROSITE" id="PS51257">
    <property type="entry name" value="PROKAR_LIPOPROTEIN"/>
    <property type="match status" value="1"/>
</dbReference>
<evidence type="ECO:0000313" key="3">
    <source>
        <dbReference type="Proteomes" id="UP000036261"/>
    </source>
</evidence>
<protein>
    <recommendedName>
        <fullName evidence="4">Lipoprotein</fullName>
    </recommendedName>
</protein>
<proteinExistence type="predicted"/>
<dbReference type="AlphaFoldDB" id="A0A0J7IEL8"/>
<comment type="caution">
    <text evidence="2">The sequence shown here is derived from an EMBL/GenBank/DDBJ whole genome shotgun (WGS) entry which is preliminary data.</text>
</comment>
<keyword evidence="1" id="KW-0732">Signal</keyword>
<dbReference type="Proteomes" id="UP000036261">
    <property type="component" value="Unassembled WGS sequence"/>
</dbReference>